<organism evidence="2">
    <name type="scientific">Parasteatoda tepidariorum</name>
    <name type="common">Common house spider</name>
    <name type="synonym">Achaearanea tepidariorum</name>
    <dbReference type="NCBI Taxonomy" id="114398"/>
    <lineage>
        <taxon>Eukaryota</taxon>
        <taxon>Metazoa</taxon>
        <taxon>Ecdysozoa</taxon>
        <taxon>Arthropoda</taxon>
        <taxon>Chelicerata</taxon>
        <taxon>Arachnida</taxon>
        <taxon>Araneae</taxon>
        <taxon>Araneomorphae</taxon>
        <taxon>Entelegynae</taxon>
        <taxon>Araneoidea</taxon>
        <taxon>Theridiidae</taxon>
        <taxon>Parasteatoda</taxon>
    </lineage>
</organism>
<dbReference type="KEGG" id="ptep:107449536"/>
<keyword evidence="1" id="KW-0812">Transmembrane</keyword>
<dbReference type="RefSeq" id="XP_015920575.1">
    <property type="nucleotide sequence ID" value="XM_016065089.3"/>
</dbReference>
<dbReference type="AlphaFoldDB" id="A0A2L2Y0Y3"/>
<dbReference type="OMA" id="CAASIIY"/>
<keyword evidence="1" id="KW-1133">Transmembrane helix</keyword>
<dbReference type="EMBL" id="IAAA01002367">
    <property type="protein sequence ID" value="LAA00946.1"/>
    <property type="molecule type" value="mRNA"/>
</dbReference>
<reference evidence="2" key="1">
    <citation type="journal article" date="2016" name="Mol. Ecol. Resour.">
        <title>Evaluation of the impact of RNA preservation methods of spiders for de novo transcriptome assembly.</title>
        <authorList>
            <person name="Kono N."/>
            <person name="Nakamura H."/>
            <person name="Ito Y."/>
            <person name="Tomita M."/>
            <person name="Arakawa K."/>
        </authorList>
    </citation>
    <scope>NUCLEOTIDE SEQUENCE</scope>
    <source>
        <tissue evidence="2">Whole body</tissue>
    </source>
</reference>
<dbReference type="CDD" id="cd12087">
    <property type="entry name" value="TM_EGFR-like"/>
    <property type="match status" value="1"/>
</dbReference>
<dbReference type="GeneID" id="107449536"/>
<feature type="transmembrane region" description="Helical" evidence="1">
    <location>
        <begin position="25"/>
        <end position="48"/>
    </location>
</feature>
<dbReference type="EMBL" id="IAAA01002365">
    <property type="protein sequence ID" value="LAA00940.1"/>
    <property type="molecule type" value="mRNA"/>
</dbReference>
<keyword evidence="1" id="KW-0472">Membrane</keyword>
<proteinExistence type="evidence at transcript level"/>
<dbReference type="EMBL" id="IAAA01002366">
    <property type="protein sequence ID" value="LAA00945.1"/>
    <property type="molecule type" value="mRNA"/>
</dbReference>
<accession>A0A2L2Y0Y3</accession>
<evidence type="ECO:0000256" key="1">
    <source>
        <dbReference type="SAM" id="Phobius"/>
    </source>
</evidence>
<dbReference type="OrthoDB" id="6415676at2759"/>
<sequence>MGVQMEETSQISSSNYTNSESMGEAAIIMIAIGSMLILLCAATIIYGLRRRRHVVGGPNISTAESLRSPTDYMNSLATWDRCQSIDDVFEKKRRSVWTLDIFDNLTSNGTKSNVKTSFAT</sequence>
<name>A0A2L2Y0Y3_PARTP</name>
<protein>
    <submittedName>
        <fullName evidence="2">Uncharacterized protein</fullName>
    </submittedName>
</protein>
<evidence type="ECO:0000313" key="2">
    <source>
        <dbReference type="EMBL" id="LAA00940.1"/>
    </source>
</evidence>